<dbReference type="GO" id="GO:0003993">
    <property type="term" value="F:acid phosphatase activity"/>
    <property type="evidence" value="ECO:0007669"/>
    <property type="project" value="InterPro"/>
</dbReference>
<dbReference type="InterPro" id="IPR039331">
    <property type="entry name" value="PAPs-like"/>
</dbReference>
<dbReference type="PANTHER" id="PTHR22953:SF153">
    <property type="entry name" value="PURPLE ACID PHOSPHATASE"/>
    <property type="match status" value="1"/>
</dbReference>
<feature type="domain" description="Purple acid phosphatase N-terminal" evidence="3">
    <location>
        <begin position="41"/>
        <end position="142"/>
    </location>
</feature>
<dbReference type="OrthoDB" id="9809781at2"/>
<dbReference type="PANTHER" id="PTHR22953">
    <property type="entry name" value="ACID PHOSPHATASE RELATED"/>
    <property type="match status" value="1"/>
</dbReference>
<dbReference type="PATRIC" id="fig|320787.5.peg.3967"/>
<dbReference type="GO" id="GO:0046872">
    <property type="term" value="F:metal ion binding"/>
    <property type="evidence" value="ECO:0007669"/>
    <property type="project" value="InterPro"/>
</dbReference>
<dbReference type="Pfam" id="PF16656">
    <property type="entry name" value="Pur_ac_phosph_N"/>
    <property type="match status" value="1"/>
</dbReference>
<dbReference type="RefSeq" id="WP_048643155.1">
    <property type="nucleotide sequence ID" value="NZ_CAXBGM010000052.1"/>
</dbReference>
<dbReference type="Proteomes" id="UP000036520">
    <property type="component" value="Chromosome"/>
</dbReference>
<dbReference type="AlphaFoldDB" id="A0A0H4PFL1"/>
<dbReference type="EMBL" id="CP012040">
    <property type="protein sequence ID" value="AKP52999.1"/>
    <property type="molecule type" value="Genomic_DNA"/>
</dbReference>
<keyword evidence="5" id="KW-1185">Reference proteome</keyword>
<dbReference type="InterPro" id="IPR029052">
    <property type="entry name" value="Metallo-depent_PP-like"/>
</dbReference>
<evidence type="ECO:0000259" key="3">
    <source>
        <dbReference type="Pfam" id="PF16656"/>
    </source>
</evidence>
<dbReference type="Gene3D" id="2.60.40.380">
    <property type="entry name" value="Purple acid phosphatase-like, N-terminal"/>
    <property type="match status" value="1"/>
</dbReference>
<dbReference type="Gene3D" id="3.60.21.10">
    <property type="match status" value="1"/>
</dbReference>
<keyword evidence="1" id="KW-0732">Signal</keyword>
<dbReference type="SUPFAM" id="SSF49363">
    <property type="entry name" value="Purple acid phosphatase, N-terminal domain"/>
    <property type="match status" value="1"/>
</dbReference>
<dbReference type="KEGG" id="camu:CA2015_3622"/>
<dbReference type="Pfam" id="PF00149">
    <property type="entry name" value="Metallophos"/>
    <property type="match status" value="1"/>
</dbReference>
<evidence type="ECO:0000313" key="5">
    <source>
        <dbReference type="Proteomes" id="UP000036520"/>
    </source>
</evidence>
<evidence type="ECO:0000256" key="1">
    <source>
        <dbReference type="ARBA" id="ARBA00022729"/>
    </source>
</evidence>
<dbReference type="InterPro" id="IPR015914">
    <property type="entry name" value="PAPs_N"/>
</dbReference>
<name>A0A0H4PFL1_9BACT</name>
<proteinExistence type="predicted"/>
<reference evidence="4 5" key="1">
    <citation type="submission" date="2015-07" db="EMBL/GenBank/DDBJ databases">
        <authorList>
            <person name="Kim K.M."/>
        </authorList>
    </citation>
    <scope>NUCLEOTIDE SEQUENCE [LARGE SCALE GENOMIC DNA]</scope>
    <source>
        <strain evidence="4 5">KCTC 12363</strain>
    </source>
</reference>
<dbReference type="SUPFAM" id="SSF56300">
    <property type="entry name" value="Metallo-dependent phosphatases"/>
    <property type="match status" value="1"/>
</dbReference>
<gene>
    <name evidence="4" type="ORF">CA2015_3622</name>
</gene>
<protein>
    <submittedName>
        <fullName evidence="4">Purple acid phosphatase</fullName>
    </submittedName>
</protein>
<evidence type="ECO:0000313" key="4">
    <source>
        <dbReference type="EMBL" id="AKP52999.1"/>
    </source>
</evidence>
<dbReference type="STRING" id="320787.CA2015_3622"/>
<feature type="domain" description="Calcineurin-like phosphoesterase" evidence="2">
    <location>
        <begin position="157"/>
        <end position="346"/>
    </location>
</feature>
<evidence type="ECO:0000259" key="2">
    <source>
        <dbReference type="Pfam" id="PF00149"/>
    </source>
</evidence>
<organism evidence="4 5">
    <name type="scientific">Cyclobacterium amurskyense</name>
    <dbReference type="NCBI Taxonomy" id="320787"/>
    <lineage>
        <taxon>Bacteria</taxon>
        <taxon>Pseudomonadati</taxon>
        <taxon>Bacteroidota</taxon>
        <taxon>Cytophagia</taxon>
        <taxon>Cytophagales</taxon>
        <taxon>Cyclobacteriaceae</taxon>
        <taxon>Cyclobacterium</taxon>
    </lineage>
</organism>
<accession>A0A0H4PFL1</accession>
<dbReference type="InterPro" id="IPR008963">
    <property type="entry name" value="Purple_acid_Pase-like_N"/>
</dbReference>
<sequence length="520" mass="59572">MKHIFFSFFLFLIINASIAQEYKVYKAPTFREQWSKPSYYPDRVVLNFGADPASEANVTWRTDTSISKSYAEIAIADGAPKFWRNGKTIEAKTEVLDGLIVEDAKVKANYHSVQFKNLKPDTMYGYRVGDGESWTEWIQFTTASRDDDKPFSFLYVGDAQNYVLELWARLIREGYRKAPDAKFIIHAGDLINRAHREQDWHEWFTAGGFIHSMVPSMVTPGNHEYRNIPEIYGEDSERRLSLQWRPQFTLPENGPKGLGLEETVYYMDYQDARIISLNSNVKQKEQIPWLEKVLSENTKKWTIVTYHHPLFSASAGRDNDELRKAWKPIFDKYKVDLALQGHDHSYARGRVSPEDNVMDGMNARDKTGTVYVVSVSGGKMYGVSEKGWDGLGAERDRKAENTQLFQVIRVDGDKLSFESYTAIGELYDAFDLVKQENGINEFIERKAEAGDERRFSNTIPYEDPLPGNLQTILLSKYPGNEITRVNASKTDTGLLIFSVRLEKNGENTMVTIDEKGNILE</sequence>
<dbReference type="InterPro" id="IPR004843">
    <property type="entry name" value="Calcineurin-like_PHP"/>
</dbReference>